<dbReference type="EMBL" id="CP116967">
    <property type="protein sequence ID" value="WNM58157.1"/>
    <property type="molecule type" value="Genomic_DNA"/>
</dbReference>
<protein>
    <submittedName>
        <fullName evidence="1">Uncharacterized protein</fullName>
    </submittedName>
</protein>
<gene>
    <name evidence="1" type="ORF">PP769_19640</name>
</gene>
<organism evidence="1 2">
    <name type="scientific">Candidatus Nitrospira allomarina</name>
    <dbReference type="NCBI Taxonomy" id="3020900"/>
    <lineage>
        <taxon>Bacteria</taxon>
        <taxon>Pseudomonadati</taxon>
        <taxon>Nitrospirota</taxon>
        <taxon>Nitrospiria</taxon>
        <taxon>Nitrospirales</taxon>
        <taxon>Nitrospiraceae</taxon>
        <taxon>Nitrospira</taxon>
    </lineage>
</organism>
<sequence>MYNVLDYDGLGPVYCDEGGDAFWEDRRGPCKKLGIAIAKALRTRLPPMGRSLYVGAGVPEIPVLLMERLELNRTICPYNLRQAEVDILNHAGGENGVHFYCGSAETATGKVDHLWIVSVLNDPEEFPNLSVLFSYGRADPLAFDVSAFSHERETGVRLFANCMAKLTLPGLLTTSVEEMPWVEHWCHLHGIPYQVEDRTYPTALVGDPVCFIHIG</sequence>
<name>A0AA96GB90_9BACT</name>
<evidence type="ECO:0000313" key="2">
    <source>
        <dbReference type="Proteomes" id="UP001302719"/>
    </source>
</evidence>
<evidence type="ECO:0000313" key="1">
    <source>
        <dbReference type="EMBL" id="WNM58157.1"/>
    </source>
</evidence>
<dbReference type="RefSeq" id="WP_312643567.1">
    <property type="nucleotide sequence ID" value="NZ_CP116967.1"/>
</dbReference>
<dbReference type="Proteomes" id="UP001302719">
    <property type="component" value="Chromosome"/>
</dbReference>
<dbReference type="AlphaFoldDB" id="A0AA96GB90"/>
<accession>A0AA96GB90</accession>
<proteinExistence type="predicted"/>
<keyword evidence="2" id="KW-1185">Reference proteome</keyword>
<dbReference type="KEGG" id="nall:PP769_19640"/>
<reference evidence="1 2" key="1">
    <citation type="submission" date="2023-01" db="EMBL/GenBank/DDBJ databases">
        <title>Cultivation and genomic characterization of new, ubiquitous marine nitrite-oxidizing bacteria from the Nitrospirales.</title>
        <authorList>
            <person name="Mueller A.J."/>
            <person name="Daebeler A."/>
            <person name="Herbold C.W."/>
            <person name="Kirkegaard R.H."/>
            <person name="Daims H."/>
        </authorList>
    </citation>
    <scope>NUCLEOTIDE SEQUENCE [LARGE SCALE GENOMIC DNA]</scope>
    <source>
        <strain evidence="1 2">VA</strain>
    </source>
</reference>